<dbReference type="Proteomes" id="UP001320272">
    <property type="component" value="Unassembled WGS sequence"/>
</dbReference>
<name>A0ABS9AZ37_9GAMM</name>
<feature type="chain" id="PRO_5045365700" evidence="2">
    <location>
        <begin position="21"/>
        <end position="137"/>
    </location>
</feature>
<reference evidence="3 4" key="1">
    <citation type="journal article" date="2021" name="Front. Microbiol.">
        <title>Aerobic Denitrification and Heterotrophic Sulfur Oxidation in the Genus Halomonas Revealed by Six Novel Species Characterizations and Genome-Based Analysis.</title>
        <authorList>
            <person name="Wang L."/>
            <person name="Shao Z."/>
        </authorList>
    </citation>
    <scope>NUCLEOTIDE SEQUENCE [LARGE SCALE GENOMIC DNA]</scope>
    <source>
        <strain evidence="3 4">MCCC 1A11058</strain>
    </source>
</reference>
<proteinExistence type="predicted"/>
<evidence type="ECO:0000313" key="4">
    <source>
        <dbReference type="Proteomes" id="UP001320272"/>
    </source>
</evidence>
<feature type="coiled-coil region" evidence="1">
    <location>
        <begin position="22"/>
        <end position="67"/>
    </location>
</feature>
<evidence type="ECO:0000256" key="2">
    <source>
        <dbReference type="SAM" id="SignalP"/>
    </source>
</evidence>
<accession>A0ABS9AZ37</accession>
<dbReference type="Pfam" id="PF20531">
    <property type="entry name" value="DUF6746"/>
    <property type="match status" value="1"/>
</dbReference>
<comment type="caution">
    <text evidence="3">The sequence shown here is derived from an EMBL/GenBank/DDBJ whole genome shotgun (WGS) entry which is preliminary data.</text>
</comment>
<gene>
    <name evidence="3" type="ORF">HOP59_22325</name>
</gene>
<dbReference type="EMBL" id="JABFTV010000017">
    <property type="protein sequence ID" value="MCE8026868.1"/>
    <property type="molecule type" value="Genomic_DNA"/>
</dbReference>
<evidence type="ECO:0000313" key="3">
    <source>
        <dbReference type="EMBL" id="MCE8026868.1"/>
    </source>
</evidence>
<dbReference type="InterPro" id="IPR046634">
    <property type="entry name" value="DUF6746"/>
</dbReference>
<evidence type="ECO:0000256" key="1">
    <source>
        <dbReference type="SAM" id="Coils"/>
    </source>
</evidence>
<dbReference type="RefSeq" id="WP_234255610.1">
    <property type="nucleotide sequence ID" value="NZ_JABFTV010000017.1"/>
</dbReference>
<keyword evidence="2" id="KW-0732">Signal</keyword>
<feature type="signal peptide" evidence="2">
    <location>
        <begin position="1"/>
        <end position="20"/>
    </location>
</feature>
<keyword evidence="4" id="KW-1185">Reference proteome</keyword>
<sequence length="137" mass="15670">MKLLTVALLLALLPLSVAQAQEETQEQDQMQEEELVEQLEQAQGQPIDTLKQAVDALELRNDLLEVLLSKNELTEGDMAIIQQLTETMENALTKIDEELGIMREHVQEVRSGADAREQERIRENGQEYLERIKTLMQ</sequence>
<protein>
    <submittedName>
        <fullName evidence="3">Uncharacterized protein</fullName>
    </submittedName>
</protein>
<keyword evidence="1" id="KW-0175">Coiled coil</keyword>
<organism evidence="3 4">
    <name type="scientific">Billgrantia aerodenitrificans</name>
    <dbReference type="NCBI Taxonomy" id="2733483"/>
    <lineage>
        <taxon>Bacteria</taxon>
        <taxon>Pseudomonadati</taxon>
        <taxon>Pseudomonadota</taxon>
        <taxon>Gammaproteobacteria</taxon>
        <taxon>Oceanospirillales</taxon>
        <taxon>Halomonadaceae</taxon>
        <taxon>Billgrantia</taxon>
    </lineage>
</organism>